<dbReference type="AlphaFoldDB" id="A0A5S6QGZ6"/>
<evidence type="ECO:0000313" key="1">
    <source>
        <dbReference type="Proteomes" id="UP000046395"/>
    </source>
</evidence>
<accession>A0A5S6QGZ6</accession>
<organism evidence="1 2">
    <name type="scientific">Trichuris muris</name>
    <name type="common">Mouse whipworm</name>
    <dbReference type="NCBI Taxonomy" id="70415"/>
    <lineage>
        <taxon>Eukaryota</taxon>
        <taxon>Metazoa</taxon>
        <taxon>Ecdysozoa</taxon>
        <taxon>Nematoda</taxon>
        <taxon>Enoplea</taxon>
        <taxon>Dorylaimia</taxon>
        <taxon>Trichinellida</taxon>
        <taxon>Trichuridae</taxon>
        <taxon>Trichuris</taxon>
    </lineage>
</organism>
<name>A0A5S6QGZ6_TRIMR</name>
<sequence>MEAYFVRSINYFLFIAAPAGGNISAQKNHVASSQRKRSSYPQTSFFIPHEMEPFAAALCRFESGKTSGKGVPANCINSVADESYVGNKK</sequence>
<dbReference type="WBParaSite" id="TMUE_2000006681.1">
    <property type="protein sequence ID" value="TMUE_2000006681.1"/>
    <property type="gene ID" value="WBGene00293798"/>
</dbReference>
<protein>
    <submittedName>
        <fullName evidence="2">Uncharacterized protein</fullName>
    </submittedName>
</protein>
<dbReference type="Proteomes" id="UP000046395">
    <property type="component" value="Unassembled WGS sequence"/>
</dbReference>
<reference evidence="2" key="1">
    <citation type="submission" date="2019-12" db="UniProtKB">
        <authorList>
            <consortium name="WormBaseParasite"/>
        </authorList>
    </citation>
    <scope>IDENTIFICATION</scope>
</reference>
<proteinExistence type="predicted"/>
<evidence type="ECO:0000313" key="2">
    <source>
        <dbReference type="WBParaSite" id="TMUE_2000006681.1"/>
    </source>
</evidence>
<keyword evidence="1" id="KW-1185">Reference proteome</keyword>